<dbReference type="PANTHER" id="PTHR36180">
    <property type="entry name" value="DNA-BINDING PROTEIN-RELATED-RELATED"/>
    <property type="match status" value="1"/>
</dbReference>
<keyword evidence="4" id="KW-1185">Reference proteome</keyword>
<organism evidence="3 4">
    <name type="scientific">Kurthia populi</name>
    <dbReference type="NCBI Taxonomy" id="1562132"/>
    <lineage>
        <taxon>Bacteria</taxon>
        <taxon>Bacillati</taxon>
        <taxon>Bacillota</taxon>
        <taxon>Bacilli</taxon>
        <taxon>Bacillales</taxon>
        <taxon>Caryophanaceae</taxon>
        <taxon>Kurthia</taxon>
    </lineage>
</organism>
<dbReference type="RefSeq" id="WP_380147573.1">
    <property type="nucleotide sequence ID" value="NZ_JBHUOR010000041.1"/>
</dbReference>
<feature type="domain" description="Bro-N" evidence="2">
    <location>
        <begin position="13"/>
        <end position="109"/>
    </location>
</feature>
<evidence type="ECO:0000313" key="4">
    <source>
        <dbReference type="Proteomes" id="UP001597568"/>
    </source>
</evidence>
<dbReference type="Pfam" id="PF02498">
    <property type="entry name" value="Bro-N"/>
    <property type="match status" value="1"/>
</dbReference>
<sequence>MTNDKNLPVIHTQVMLGKNLKVYGTVEEPLFLAKDVANWIEHTQPSKMLLGIDEDEKLMGTLFLSGQNREMWFLTEDGLYEVFMQSRKPIAKVFKKEVKYILKNIRKHGGHLTTEKIEEVLLNPDTIIQLAQNLKDEQEKRKFAEQAVIEANNIIEAQQPKVLFADSVSSSETSILIRELAKLLKQNGVDTGEKRFFDWLRENGYLIKRHGSDRNLPTQKSMDLGLFEIKETAITRSTGVVIERTPKVTGKGQLYFINKLTKG</sequence>
<reference evidence="4" key="1">
    <citation type="journal article" date="2019" name="Int. J. Syst. Evol. Microbiol.">
        <title>The Global Catalogue of Microorganisms (GCM) 10K type strain sequencing project: providing services to taxonomists for standard genome sequencing and annotation.</title>
        <authorList>
            <consortium name="The Broad Institute Genomics Platform"/>
            <consortium name="The Broad Institute Genome Sequencing Center for Infectious Disease"/>
            <person name="Wu L."/>
            <person name="Ma J."/>
        </authorList>
    </citation>
    <scope>NUCLEOTIDE SEQUENCE [LARGE SCALE GENOMIC DNA]</scope>
    <source>
        <strain evidence="4">KCTC 33522</strain>
    </source>
</reference>
<dbReference type="Proteomes" id="UP001597568">
    <property type="component" value="Unassembled WGS sequence"/>
</dbReference>
<dbReference type="PROSITE" id="PS51750">
    <property type="entry name" value="BRO_N"/>
    <property type="match status" value="1"/>
</dbReference>
<protein>
    <submittedName>
        <fullName evidence="3">Phage antirepressor</fullName>
    </submittedName>
</protein>
<gene>
    <name evidence="3" type="ORF">ACFSY7_08400</name>
</gene>
<dbReference type="PANTHER" id="PTHR36180:SF2">
    <property type="entry name" value="BRO FAMILY PROTEIN"/>
    <property type="match status" value="1"/>
</dbReference>
<evidence type="ECO:0000313" key="3">
    <source>
        <dbReference type="EMBL" id="MFD2868518.1"/>
    </source>
</evidence>
<evidence type="ECO:0000259" key="2">
    <source>
        <dbReference type="PROSITE" id="PS51750"/>
    </source>
</evidence>
<keyword evidence="1" id="KW-0175">Coiled coil</keyword>
<name>A0ABW5Y072_9BACL</name>
<dbReference type="SMART" id="SM01040">
    <property type="entry name" value="Bro-N"/>
    <property type="match status" value="1"/>
</dbReference>
<proteinExistence type="predicted"/>
<comment type="caution">
    <text evidence="3">The sequence shown here is derived from an EMBL/GenBank/DDBJ whole genome shotgun (WGS) entry which is preliminary data.</text>
</comment>
<dbReference type="Pfam" id="PF03374">
    <property type="entry name" value="ANT"/>
    <property type="match status" value="1"/>
</dbReference>
<dbReference type="InterPro" id="IPR003497">
    <property type="entry name" value="BRO_N_domain"/>
</dbReference>
<dbReference type="InterPro" id="IPR005039">
    <property type="entry name" value="Ant_C"/>
</dbReference>
<feature type="coiled-coil region" evidence="1">
    <location>
        <begin position="127"/>
        <end position="154"/>
    </location>
</feature>
<evidence type="ECO:0000256" key="1">
    <source>
        <dbReference type="SAM" id="Coils"/>
    </source>
</evidence>
<accession>A0ABW5Y072</accession>
<dbReference type="EMBL" id="JBHUOR010000041">
    <property type="protein sequence ID" value="MFD2868518.1"/>
    <property type="molecule type" value="Genomic_DNA"/>
</dbReference>